<dbReference type="Proteomes" id="UP001551658">
    <property type="component" value="Unassembled WGS sequence"/>
</dbReference>
<gene>
    <name evidence="3" type="ORF">AB0H72_04920</name>
</gene>
<sequence length="341" mass="35794">MKDTTGIDRLPRGVRLLQALQKEPDWPAMTAMELASYRDRANRLASARLSRLITGRPDRGAVIGWEKVTVADRVVPVRVYRPSPAGPAESALPLVLQVHGGGFVGTAAQCDWMNSHLAVRLPAVVVSVEHRLLAGGSPMLAAVDDGWDVLCHVIEHADRWGIDPARVAVAGESCGALIAALAANRAGSRGLPLRAQVLTNPVCDLTETMLDYPSISRYADGPGPSEAKLRVVRELAVPSGTDPAAVSPIHAGGLGGLAPALVIVPTLDSLADHGRRYAQRLRESGTPAEVAEHPGAPHAFVTLPGVAPQAAAARRQITDFLRARLAGSPASSVGPAPARVR</sequence>
<dbReference type="EMBL" id="JBFAIH010000002">
    <property type="protein sequence ID" value="MEV0362028.1"/>
    <property type="molecule type" value="Genomic_DNA"/>
</dbReference>
<protein>
    <submittedName>
        <fullName evidence="3">Alpha/beta hydrolase</fullName>
    </submittedName>
</protein>
<dbReference type="SUPFAM" id="SSF53474">
    <property type="entry name" value="alpha/beta-Hydrolases"/>
    <property type="match status" value="1"/>
</dbReference>
<evidence type="ECO:0000313" key="3">
    <source>
        <dbReference type="EMBL" id="MEV0362028.1"/>
    </source>
</evidence>
<dbReference type="Pfam" id="PF07859">
    <property type="entry name" value="Abhydrolase_3"/>
    <property type="match status" value="1"/>
</dbReference>
<evidence type="ECO:0000259" key="2">
    <source>
        <dbReference type="Pfam" id="PF07859"/>
    </source>
</evidence>
<dbReference type="GO" id="GO:0016787">
    <property type="term" value="F:hydrolase activity"/>
    <property type="evidence" value="ECO:0007669"/>
    <property type="project" value="UniProtKB-KW"/>
</dbReference>
<dbReference type="InterPro" id="IPR050300">
    <property type="entry name" value="GDXG_lipolytic_enzyme"/>
</dbReference>
<keyword evidence="1 3" id="KW-0378">Hydrolase</keyword>
<evidence type="ECO:0000256" key="1">
    <source>
        <dbReference type="ARBA" id="ARBA00022801"/>
    </source>
</evidence>
<reference evidence="3 4" key="1">
    <citation type="submission" date="2024-06" db="EMBL/GenBank/DDBJ databases">
        <title>The Natural Products Discovery Center: Release of the First 8490 Sequenced Strains for Exploring Actinobacteria Biosynthetic Diversity.</title>
        <authorList>
            <person name="Kalkreuter E."/>
            <person name="Kautsar S.A."/>
            <person name="Yang D."/>
            <person name="Bader C.D."/>
            <person name="Teijaro C.N."/>
            <person name="Fluegel L."/>
            <person name="Davis C.M."/>
            <person name="Simpson J.R."/>
            <person name="Lauterbach L."/>
            <person name="Steele A.D."/>
            <person name="Gui C."/>
            <person name="Meng S."/>
            <person name="Li G."/>
            <person name="Viehrig K."/>
            <person name="Ye F."/>
            <person name="Su P."/>
            <person name="Kiefer A.F."/>
            <person name="Nichols A."/>
            <person name="Cepeda A.J."/>
            <person name="Yan W."/>
            <person name="Fan B."/>
            <person name="Jiang Y."/>
            <person name="Adhikari A."/>
            <person name="Zheng C.-J."/>
            <person name="Schuster L."/>
            <person name="Cowan T.M."/>
            <person name="Smanski M.J."/>
            <person name="Chevrette M.G."/>
            <person name="De Carvalho L.P.S."/>
            <person name="Shen B."/>
        </authorList>
    </citation>
    <scope>NUCLEOTIDE SEQUENCE [LARGE SCALE GENOMIC DNA]</scope>
    <source>
        <strain evidence="3 4">NPDC050671</strain>
    </source>
</reference>
<dbReference type="PANTHER" id="PTHR48081:SF8">
    <property type="entry name" value="ALPHA_BETA HYDROLASE FOLD-3 DOMAIN-CONTAINING PROTEIN-RELATED"/>
    <property type="match status" value="1"/>
</dbReference>
<evidence type="ECO:0000313" key="4">
    <source>
        <dbReference type="Proteomes" id="UP001551658"/>
    </source>
</evidence>
<dbReference type="InterPro" id="IPR029058">
    <property type="entry name" value="AB_hydrolase_fold"/>
</dbReference>
<proteinExistence type="predicted"/>
<dbReference type="PANTHER" id="PTHR48081">
    <property type="entry name" value="AB HYDROLASE SUPERFAMILY PROTEIN C4A8.06C"/>
    <property type="match status" value="1"/>
</dbReference>
<feature type="domain" description="Alpha/beta hydrolase fold-3" evidence="2">
    <location>
        <begin position="95"/>
        <end position="301"/>
    </location>
</feature>
<dbReference type="RefSeq" id="WP_357973836.1">
    <property type="nucleotide sequence ID" value="NZ_JBFAIH010000002.1"/>
</dbReference>
<dbReference type="Gene3D" id="3.40.50.1820">
    <property type="entry name" value="alpha/beta hydrolase"/>
    <property type="match status" value="1"/>
</dbReference>
<accession>A0ABV3F2T6</accession>
<comment type="caution">
    <text evidence="3">The sequence shown here is derived from an EMBL/GenBank/DDBJ whole genome shotgun (WGS) entry which is preliminary data.</text>
</comment>
<name>A0ABV3F2T6_9NOCA</name>
<organism evidence="3 4">
    <name type="scientific">Nocardia fusca</name>
    <dbReference type="NCBI Taxonomy" id="941183"/>
    <lineage>
        <taxon>Bacteria</taxon>
        <taxon>Bacillati</taxon>
        <taxon>Actinomycetota</taxon>
        <taxon>Actinomycetes</taxon>
        <taxon>Mycobacteriales</taxon>
        <taxon>Nocardiaceae</taxon>
        <taxon>Nocardia</taxon>
    </lineage>
</organism>
<keyword evidence="4" id="KW-1185">Reference proteome</keyword>
<dbReference type="InterPro" id="IPR013094">
    <property type="entry name" value="AB_hydrolase_3"/>
</dbReference>